<sequence>MDVHSLLLGMHEKDGSLRYAGSVRPYFSSRAATAFVARANAVRSGSAAFYNLPKPEKDRDYVWIEPSIVVECSFLEWTPGGEVRHLVFHAVRDDKPAAAVTEETMVAIEGGEPVEIDAGSTREVPGPKGSLRIAGLRITNPQRVMDEVTGHTKRELVEYYAAIAQWALPHLHNRPLALVRAPDGITGELFFQKHSETGRIPGVTELPPELHPRHPPLLVANSEEALVGLARMSVVEIHTWNAAAPDLEHPDRIIFDLDPDPALPWPAMLEAASLMKVALDEIGLRSFPKTSGGEGFHIVVPLTRRQGWSEAKAFARSCEAYGAGRAAAIFGSARPQESRRKNFIDNLRNSRGASTVASFSVRARPGIGVSMPVAWDELREISRGDDWTMPKAVERQRSLKEEPSQGYWQTQQGITAAMRRAVGLV</sequence>
<dbReference type="Gene3D" id="2.40.50.140">
    <property type="entry name" value="Nucleic acid-binding proteins"/>
    <property type="match status" value="1"/>
</dbReference>
<dbReference type="Gene3D" id="3.90.920.10">
    <property type="entry name" value="DNA primase, PRIM domain"/>
    <property type="match status" value="1"/>
</dbReference>
<protein>
    <recommendedName>
        <fullName evidence="1">DNA ligase (ATP)</fullName>
        <ecNumber evidence="1">6.5.1.1</ecNumber>
    </recommendedName>
</protein>
<evidence type="ECO:0000256" key="1">
    <source>
        <dbReference type="ARBA" id="ARBA00012727"/>
    </source>
</evidence>
<dbReference type="PANTHER" id="PTHR42705:SF2">
    <property type="entry name" value="BIFUNCTIONAL NON-HOMOLOGOUS END JOINING PROTEIN LIGD"/>
    <property type="match status" value="1"/>
</dbReference>
<dbReference type="CDD" id="cd04862">
    <property type="entry name" value="PaeLigD_Pol_like"/>
    <property type="match status" value="1"/>
</dbReference>
<dbReference type="Proteomes" id="UP001229486">
    <property type="component" value="Unassembled WGS sequence"/>
</dbReference>
<name>A0AB73INY4_9BURK</name>
<dbReference type="AlphaFoldDB" id="A0AB73INY4"/>
<feature type="domain" description="DNA ligase ATP-dependent C-terminal" evidence="2">
    <location>
        <begin position="3"/>
        <end position="95"/>
    </location>
</feature>
<dbReference type="Pfam" id="PF04679">
    <property type="entry name" value="DNA_ligase_A_C"/>
    <property type="match status" value="1"/>
</dbReference>
<dbReference type="InterPro" id="IPR033651">
    <property type="entry name" value="PaeLigD_Pol-like"/>
</dbReference>
<feature type="domain" description="DNA ligase D polymerase" evidence="3">
    <location>
        <begin position="152"/>
        <end position="399"/>
    </location>
</feature>
<dbReference type="CDD" id="cd07971">
    <property type="entry name" value="OBF_DNA_ligase_LigD"/>
    <property type="match status" value="1"/>
</dbReference>
<dbReference type="EC" id="6.5.1.1" evidence="1"/>
<dbReference type="InterPro" id="IPR052171">
    <property type="entry name" value="NHEJ_LigD"/>
</dbReference>
<gene>
    <name evidence="4" type="ORF">J2793_006547</name>
</gene>
<comment type="caution">
    <text evidence="4">The sequence shown here is derived from an EMBL/GenBank/DDBJ whole genome shotgun (WGS) entry which is preliminary data.</text>
</comment>
<dbReference type="InterPro" id="IPR014145">
    <property type="entry name" value="LigD_pol_dom"/>
</dbReference>
<reference evidence="4" key="1">
    <citation type="submission" date="2023-07" db="EMBL/GenBank/DDBJ databases">
        <title>Sorghum-associated microbial communities from plants grown in Nebraska, USA.</title>
        <authorList>
            <person name="Schachtman D."/>
        </authorList>
    </citation>
    <scope>NUCLEOTIDE SEQUENCE</scope>
    <source>
        <strain evidence="4">DS1061</strain>
    </source>
</reference>
<evidence type="ECO:0000259" key="3">
    <source>
        <dbReference type="Pfam" id="PF21686"/>
    </source>
</evidence>
<organism evidence="4 5">
    <name type="scientific">Paraburkholderia caledonica</name>
    <dbReference type="NCBI Taxonomy" id="134536"/>
    <lineage>
        <taxon>Bacteria</taxon>
        <taxon>Pseudomonadati</taxon>
        <taxon>Pseudomonadota</taxon>
        <taxon>Betaproteobacteria</taxon>
        <taxon>Burkholderiales</taxon>
        <taxon>Burkholderiaceae</taxon>
        <taxon>Paraburkholderia</taxon>
    </lineage>
</organism>
<dbReference type="InterPro" id="IPR012309">
    <property type="entry name" value="DNA_ligase_ATP-dep_C"/>
</dbReference>
<dbReference type="Pfam" id="PF21686">
    <property type="entry name" value="LigD_Prim-Pol"/>
    <property type="match status" value="1"/>
</dbReference>
<evidence type="ECO:0000313" key="4">
    <source>
        <dbReference type="EMBL" id="MDP9651072.1"/>
    </source>
</evidence>
<dbReference type="GO" id="GO:0003910">
    <property type="term" value="F:DNA ligase (ATP) activity"/>
    <property type="evidence" value="ECO:0007669"/>
    <property type="project" value="UniProtKB-EC"/>
</dbReference>
<dbReference type="InterPro" id="IPR012340">
    <property type="entry name" value="NA-bd_OB-fold"/>
</dbReference>
<evidence type="ECO:0000313" key="5">
    <source>
        <dbReference type="Proteomes" id="UP001229486"/>
    </source>
</evidence>
<dbReference type="GO" id="GO:0006281">
    <property type="term" value="P:DNA repair"/>
    <property type="evidence" value="ECO:0007669"/>
    <property type="project" value="InterPro"/>
</dbReference>
<dbReference type="EMBL" id="JAURTK010000015">
    <property type="protein sequence ID" value="MDP9651072.1"/>
    <property type="molecule type" value="Genomic_DNA"/>
</dbReference>
<accession>A0AB73INY4</accession>
<dbReference type="PANTHER" id="PTHR42705">
    <property type="entry name" value="BIFUNCTIONAL NON-HOMOLOGOUS END JOINING PROTEIN LIGD"/>
    <property type="match status" value="1"/>
</dbReference>
<evidence type="ECO:0000259" key="2">
    <source>
        <dbReference type="Pfam" id="PF04679"/>
    </source>
</evidence>
<dbReference type="NCBIfam" id="TIGR02778">
    <property type="entry name" value="ligD_pol"/>
    <property type="match status" value="1"/>
</dbReference>
<dbReference type="SUPFAM" id="SSF50249">
    <property type="entry name" value="Nucleic acid-binding proteins"/>
    <property type="match status" value="1"/>
</dbReference>
<proteinExistence type="predicted"/>
<dbReference type="GO" id="GO:0006310">
    <property type="term" value="P:DNA recombination"/>
    <property type="evidence" value="ECO:0007669"/>
    <property type="project" value="InterPro"/>
</dbReference>
<keyword evidence="4" id="KW-0436">Ligase</keyword>